<dbReference type="Gramene" id="KRH06945">
    <property type="protein sequence ID" value="KRH06945"/>
    <property type="gene ID" value="GLYMA_16G056800"/>
</dbReference>
<dbReference type="EnsemblPlants" id="KRH06945">
    <property type="protein sequence ID" value="KRH06945"/>
    <property type="gene ID" value="GLYMA_16G056800"/>
</dbReference>
<evidence type="ECO:0000313" key="3">
    <source>
        <dbReference type="Proteomes" id="UP000008827"/>
    </source>
</evidence>
<name>A0A0R0FLW0_SOYBN</name>
<reference evidence="2" key="2">
    <citation type="submission" date="2018-02" db="UniProtKB">
        <authorList>
            <consortium name="EnsemblPlants"/>
        </authorList>
    </citation>
    <scope>IDENTIFICATION</scope>
    <source>
        <strain evidence="2">Williams 82</strain>
    </source>
</reference>
<dbReference type="KEGG" id="gmx:106796362"/>
<reference evidence="1 2" key="1">
    <citation type="journal article" date="2010" name="Nature">
        <title>Genome sequence of the palaeopolyploid soybean.</title>
        <authorList>
            <person name="Schmutz J."/>
            <person name="Cannon S.B."/>
            <person name="Schlueter J."/>
            <person name="Ma J."/>
            <person name="Mitros T."/>
            <person name="Nelson W."/>
            <person name="Hyten D.L."/>
            <person name="Song Q."/>
            <person name="Thelen J.J."/>
            <person name="Cheng J."/>
            <person name="Xu D."/>
            <person name="Hellsten U."/>
            <person name="May G.D."/>
            <person name="Yu Y."/>
            <person name="Sakurai T."/>
            <person name="Umezawa T."/>
            <person name="Bhattacharyya M.K."/>
            <person name="Sandhu D."/>
            <person name="Valliyodan B."/>
            <person name="Lindquist E."/>
            <person name="Peto M."/>
            <person name="Grant D."/>
            <person name="Shu S."/>
            <person name="Goodstein D."/>
            <person name="Barry K."/>
            <person name="Futrell-Griggs M."/>
            <person name="Abernathy B."/>
            <person name="Du J."/>
            <person name="Tian Z."/>
            <person name="Zhu L."/>
            <person name="Gill N."/>
            <person name="Joshi T."/>
            <person name="Libault M."/>
            <person name="Sethuraman A."/>
            <person name="Zhang X.-C."/>
            <person name="Shinozaki K."/>
            <person name="Nguyen H.T."/>
            <person name="Wing R.A."/>
            <person name="Cregan P."/>
            <person name="Specht J."/>
            <person name="Grimwood J."/>
            <person name="Rokhsar D."/>
            <person name="Stacey G."/>
            <person name="Shoemaker R.C."/>
            <person name="Jackson S.A."/>
        </authorList>
    </citation>
    <scope>NUCLEOTIDE SEQUENCE [LARGE SCALE GENOMIC DNA]</scope>
    <source>
        <strain evidence="2">cv. Williams 82</strain>
        <tissue evidence="1">Callus</tissue>
    </source>
</reference>
<dbReference type="AlphaFoldDB" id="A0A0R0FLW0"/>
<keyword evidence="3" id="KW-1185">Reference proteome</keyword>
<evidence type="ECO:0000313" key="1">
    <source>
        <dbReference type="EMBL" id="KRH06945.1"/>
    </source>
</evidence>
<accession>A0A0R0FLW0</accession>
<proteinExistence type="predicted"/>
<dbReference type="OrthoDB" id="10461576at2759"/>
<dbReference type="Proteomes" id="UP000008827">
    <property type="component" value="Chromosome 16"/>
</dbReference>
<reference evidence="1" key="3">
    <citation type="submission" date="2018-07" db="EMBL/GenBank/DDBJ databases">
        <title>WGS assembly of Glycine max.</title>
        <authorList>
            <person name="Schmutz J."/>
            <person name="Cannon S."/>
            <person name="Schlueter J."/>
            <person name="Ma J."/>
            <person name="Mitros T."/>
            <person name="Nelson W."/>
            <person name="Hyten D."/>
            <person name="Song Q."/>
            <person name="Thelen J."/>
            <person name="Cheng J."/>
            <person name="Xu D."/>
            <person name="Hellsten U."/>
            <person name="May G."/>
            <person name="Yu Y."/>
            <person name="Sakurai T."/>
            <person name="Umezawa T."/>
            <person name="Bhattacharyya M."/>
            <person name="Sandhu D."/>
            <person name="Valliyodan B."/>
            <person name="Lindquist E."/>
            <person name="Peto M."/>
            <person name="Grant D."/>
            <person name="Shu S."/>
            <person name="Goodstein D."/>
            <person name="Barry K."/>
            <person name="Futrell-Griggs M."/>
            <person name="Abernathy B."/>
            <person name="Du J."/>
            <person name="Tian Z."/>
            <person name="Zhu L."/>
            <person name="Gill N."/>
            <person name="Joshi T."/>
            <person name="Libault M."/>
            <person name="Sethuraman A."/>
            <person name="Zhang X."/>
            <person name="Shinozaki K."/>
            <person name="Nguyen H."/>
            <person name="Wing R."/>
            <person name="Cregan P."/>
            <person name="Specht J."/>
            <person name="Grimwood J."/>
            <person name="Rokhsar D."/>
            <person name="Stacey G."/>
            <person name="Shoemaker R."/>
            <person name="Jackson S."/>
        </authorList>
    </citation>
    <scope>NUCLEOTIDE SEQUENCE</scope>
    <source>
        <tissue evidence="1">Callus</tissue>
    </source>
</reference>
<dbReference type="EMBL" id="CM000849">
    <property type="protein sequence ID" value="KRH06945.1"/>
    <property type="molecule type" value="Genomic_DNA"/>
</dbReference>
<protein>
    <submittedName>
        <fullName evidence="1 2">Uncharacterized protein</fullName>
    </submittedName>
</protein>
<sequence>MKINQAPIMLNLQLNSIHRLHRPKNLTTNINQASMTTSRQNSNKGDTIGNNNPLPQIKHIIHVPISTQPTNHSIPSNNISLRHFIEQPSRHRNRPILRIQVNQRGPENHSISKSNPFHHHKLMNPFPELETTRPGTCGQHRRQGGATGLKALPNHILKQIQSLVGAEILSVPTNHSGPKTRTFLRHFIKHATGTDAVSLHRVTPNQSINHVGIKVQPEFNWEAVNERKCENALRRKNQES</sequence>
<dbReference type="RefSeq" id="XP_014624041.1">
    <property type="nucleotide sequence ID" value="XM_014768555.3"/>
</dbReference>
<dbReference type="GeneID" id="106796362"/>
<organism evidence="1">
    <name type="scientific">Glycine max</name>
    <name type="common">Soybean</name>
    <name type="synonym">Glycine hispida</name>
    <dbReference type="NCBI Taxonomy" id="3847"/>
    <lineage>
        <taxon>Eukaryota</taxon>
        <taxon>Viridiplantae</taxon>
        <taxon>Streptophyta</taxon>
        <taxon>Embryophyta</taxon>
        <taxon>Tracheophyta</taxon>
        <taxon>Spermatophyta</taxon>
        <taxon>Magnoliopsida</taxon>
        <taxon>eudicotyledons</taxon>
        <taxon>Gunneridae</taxon>
        <taxon>Pentapetalae</taxon>
        <taxon>rosids</taxon>
        <taxon>fabids</taxon>
        <taxon>Fabales</taxon>
        <taxon>Fabaceae</taxon>
        <taxon>Papilionoideae</taxon>
        <taxon>50 kb inversion clade</taxon>
        <taxon>NPAAA clade</taxon>
        <taxon>indigoferoid/millettioid clade</taxon>
        <taxon>Phaseoleae</taxon>
        <taxon>Glycine</taxon>
        <taxon>Glycine subgen. Soja</taxon>
    </lineage>
</organism>
<gene>
    <name evidence="2" type="primary">LOC106796362</name>
    <name evidence="1" type="ORF">GLYMA_16G056800</name>
</gene>
<evidence type="ECO:0000313" key="2">
    <source>
        <dbReference type="EnsemblPlants" id="KRH06945"/>
    </source>
</evidence>